<sequence length="234" mass="23828">MSVVPVMSVLSFTPARHPGPGAHPRRTMRIATSTAAAGAALSLGLLLSACSAEPGEVAPVTSSATPTASPAASPTEEPAPAPTQAAKGARENPAVPDVDTVTFSEAGAPVYEVLLSAADFAADDVVSGYYEFNEAPPEGSTYVLLPLTATYRGDATGQAWLDLGVTFVAADGRTFESADAIVPDDLTVTPEVATGGVVRGVLPFLVPQDALAGGMWSVVHEYATTAVPAYWTAI</sequence>
<keyword evidence="1" id="KW-0732">Signal</keyword>
<dbReference type="Proteomes" id="UP000604241">
    <property type="component" value="Unassembled WGS sequence"/>
</dbReference>
<name>A0ABR8QEM4_9CELL</name>
<accession>A0ABR8QEM4</accession>
<keyword evidence="4" id="KW-1185">Reference proteome</keyword>
<reference evidence="3 4" key="1">
    <citation type="submission" date="2020-08" db="EMBL/GenBank/DDBJ databases">
        <title>A Genomic Blueprint of the Chicken Gut Microbiome.</title>
        <authorList>
            <person name="Gilroy R."/>
            <person name="Ravi A."/>
            <person name="Getino M."/>
            <person name="Pursley I."/>
            <person name="Horton D.L."/>
            <person name="Alikhan N.-F."/>
            <person name="Baker D."/>
            <person name="Gharbi K."/>
            <person name="Hall N."/>
            <person name="Watson M."/>
            <person name="Adriaenssens E.M."/>
            <person name="Foster-Nyarko E."/>
            <person name="Jarju S."/>
            <person name="Secka A."/>
            <person name="Antonio M."/>
            <person name="Oren A."/>
            <person name="Chaudhuri R."/>
            <person name="La Ragione R.M."/>
            <person name="Hildebrand F."/>
            <person name="Pallen M.J."/>
        </authorList>
    </citation>
    <scope>NUCLEOTIDE SEQUENCE [LARGE SCALE GENOMIC DNA]</scope>
    <source>
        <strain evidence="3 4">Sa3CUA2</strain>
    </source>
</reference>
<evidence type="ECO:0000313" key="3">
    <source>
        <dbReference type="EMBL" id="MBD7918820.1"/>
    </source>
</evidence>
<organism evidence="3 4">
    <name type="scientific">Cellulomonas avistercoris</name>
    <dbReference type="NCBI Taxonomy" id="2762242"/>
    <lineage>
        <taxon>Bacteria</taxon>
        <taxon>Bacillati</taxon>
        <taxon>Actinomycetota</taxon>
        <taxon>Actinomycetes</taxon>
        <taxon>Micrococcales</taxon>
        <taxon>Cellulomonadaceae</taxon>
        <taxon>Cellulomonas</taxon>
    </lineage>
</organism>
<evidence type="ECO:0000313" key="4">
    <source>
        <dbReference type="Proteomes" id="UP000604241"/>
    </source>
</evidence>
<proteinExistence type="predicted"/>
<evidence type="ECO:0000256" key="2">
    <source>
        <dbReference type="SAM" id="MobiDB-lite"/>
    </source>
</evidence>
<dbReference type="InterPro" id="IPR029050">
    <property type="entry name" value="Immunoprotect_excell_Ig-like"/>
</dbReference>
<dbReference type="EMBL" id="JACSQV010000008">
    <property type="protein sequence ID" value="MBD7918820.1"/>
    <property type="molecule type" value="Genomic_DNA"/>
</dbReference>
<dbReference type="Gene3D" id="2.60.40.1240">
    <property type="match status" value="1"/>
</dbReference>
<feature type="region of interest" description="Disordered" evidence="2">
    <location>
        <begin position="56"/>
        <end position="95"/>
    </location>
</feature>
<comment type="caution">
    <text evidence="3">The sequence shown here is derived from an EMBL/GenBank/DDBJ whole genome shotgun (WGS) entry which is preliminary data.</text>
</comment>
<feature type="compositionally biased region" description="Low complexity" evidence="2">
    <location>
        <begin position="56"/>
        <end position="78"/>
    </location>
</feature>
<evidence type="ECO:0000256" key="1">
    <source>
        <dbReference type="ARBA" id="ARBA00022729"/>
    </source>
</evidence>
<gene>
    <name evidence="3" type="ORF">H9657_11105</name>
</gene>
<protein>
    <recommendedName>
        <fullName evidence="5">DUF4352 domain-containing protein</fullName>
    </recommendedName>
</protein>
<evidence type="ECO:0008006" key="5">
    <source>
        <dbReference type="Google" id="ProtNLM"/>
    </source>
</evidence>
<dbReference type="RefSeq" id="WP_191783344.1">
    <property type="nucleotide sequence ID" value="NZ_JACSQV010000008.1"/>
</dbReference>